<sequence length="99" mass="11489">MGAYSQHLKKGHLRAIYSFSALYQSFLSFYTRRRLRDEEDDLSEVTADVVPNEVRDWLASTFTRTMATAQHEEAKTRFRSVANAIRAGIMVERQVKCEK</sequence>
<dbReference type="Pfam" id="PF08499">
    <property type="entry name" value="PDEase_I_N"/>
    <property type="match status" value="1"/>
</dbReference>
<dbReference type="Proteomes" id="UP000784294">
    <property type="component" value="Unassembled WGS sequence"/>
</dbReference>
<evidence type="ECO:0000259" key="1">
    <source>
        <dbReference type="Pfam" id="PF08499"/>
    </source>
</evidence>
<feature type="domain" description="PDE1 N-terminal" evidence="1">
    <location>
        <begin position="34"/>
        <end position="93"/>
    </location>
</feature>
<reference evidence="2" key="1">
    <citation type="submission" date="2018-11" db="EMBL/GenBank/DDBJ databases">
        <authorList>
            <consortium name="Pathogen Informatics"/>
        </authorList>
    </citation>
    <scope>NUCLEOTIDE SEQUENCE</scope>
</reference>
<keyword evidence="3" id="KW-1185">Reference proteome</keyword>
<dbReference type="InterPro" id="IPR013706">
    <property type="entry name" value="PDE1_N"/>
</dbReference>
<comment type="caution">
    <text evidence="2">The sequence shown here is derived from an EMBL/GenBank/DDBJ whole genome shotgun (WGS) entry which is preliminary data.</text>
</comment>
<organism evidence="2 3">
    <name type="scientific">Protopolystoma xenopodis</name>
    <dbReference type="NCBI Taxonomy" id="117903"/>
    <lineage>
        <taxon>Eukaryota</taxon>
        <taxon>Metazoa</taxon>
        <taxon>Spiralia</taxon>
        <taxon>Lophotrochozoa</taxon>
        <taxon>Platyhelminthes</taxon>
        <taxon>Monogenea</taxon>
        <taxon>Polyopisthocotylea</taxon>
        <taxon>Polystomatidea</taxon>
        <taxon>Polystomatidae</taxon>
        <taxon>Protopolystoma</taxon>
    </lineage>
</organism>
<proteinExistence type="predicted"/>
<evidence type="ECO:0000313" key="2">
    <source>
        <dbReference type="EMBL" id="VEL09161.1"/>
    </source>
</evidence>
<dbReference type="AlphaFoldDB" id="A0A3S5CC95"/>
<dbReference type="EMBL" id="CAAALY010005614">
    <property type="protein sequence ID" value="VEL09161.1"/>
    <property type="molecule type" value="Genomic_DNA"/>
</dbReference>
<name>A0A3S5CC95_9PLAT</name>
<evidence type="ECO:0000313" key="3">
    <source>
        <dbReference type="Proteomes" id="UP000784294"/>
    </source>
</evidence>
<gene>
    <name evidence="2" type="ORF">PXEA_LOCUS2601</name>
</gene>
<dbReference type="OrthoDB" id="189220at2759"/>
<protein>
    <recommendedName>
        <fullName evidence="1">PDE1 N-terminal domain-containing protein</fullName>
    </recommendedName>
</protein>
<accession>A0A3S5CC95</accession>